<name>A0A0C9T9F1_PAXIN</name>
<gene>
    <name evidence="1" type="ORF">PAXINDRAFT_19119</name>
</gene>
<dbReference type="Proteomes" id="UP000053647">
    <property type="component" value="Unassembled WGS sequence"/>
</dbReference>
<reference evidence="1 2" key="1">
    <citation type="submission" date="2014-06" db="EMBL/GenBank/DDBJ databases">
        <authorList>
            <consortium name="DOE Joint Genome Institute"/>
            <person name="Kuo A."/>
            <person name="Kohler A."/>
            <person name="Nagy L.G."/>
            <person name="Floudas D."/>
            <person name="Copeland A."/>
            <person name="Barry K.W."/>
            <person name="Cichocki N."/>
            <person name="Veneault-Fourrey C."/>
            <person name="LaButti K."/>
            <person name="Lindquist E.A."/>
            <person name="Lipzen A."/>
            <person name="Lundell T."/>
            <person name="Morin E."/>
            <person name="Murat C."/>
            <person name="Sun H."/>
            <person name="Tunlid A."/>
            <person name="Henrissat B."/>
            <person name="Grigoriev I.V."/>
            <person name="Hibbett D.S."/>
            <person name="Martin F."/>
            <person name="Nordberg H.P."/>
            <person name="Cantor M.N."/>
            <person name="Hua S.X."/>
        </authorList>
    </citation>
    <scope>NUCLEOTIDE SEQUENCE [LARGE SCALE GENOMIC DNA]</scope>
    <source>
        <strain evidence="1 2">ATCC 200175</strain>
    </source>
</reference>
<dbReference type="AlphaFoldDB" id="A0A0C9T9F1"/>
<keyword evidence="2" id="KW-1185">Reference proteome</keyword>
<dbReference type="OrthoDB" id="2675119at2759"/>
<sequence>MCCVTKASISYVTTQARFALDSAQVFSRMGLITDSKHFYNSILELVEDPDKRDKVEQLMVWWNRQVFPLYTETERLPLKNSALARIRQKREEYQARVLRVSAATSIVED</sequence>
<accession>A0A0C9T9F1</accession>
<proteinExistence type="predicted"/>
<dbReference type="InterPro" id="IPR046521">
    <property type="entry name" value="DUF6698"/>
</dbReference>
<dbReference type="Pfam" id="PF20414">
    <property type="entry name" value="DUF6698"/>
    <property type="match status" value="1"/>
</dbReference>
<dbReference type="EMBL" id="KN819806">
    <property type="protein sequence ID" value="KIJ07713.1"/>
    <property type="molecule type" value="Genomic_DNA"/>
</dbReference>
<evidence type="ECO:0000313" key="2">
    <source>
        <dbReference type="Proteomes" id="UP000053647"/>
    </source>
</evidence>
<dbReference type="HOGENOM" id="CLU_035918_8_0_1"/>
<protein>
    <submittedName>
        <fullName evidence="1">Uncharacterized protein</fullName>
    </submittedName>
</protein>
<evidence type="ECO:0000313" key="1">
    <source>
        <dbReference type="EMBL" id="KIJ07713.1"/>
    </source>
</evidence>
<organism evidence="1 2">
    <name type="scientific">Paxillus involutus ATCC 200175</name>
    <dbReference type="NCBI Taxonomy" id="664439"/>
    <lineage>
        <taxon>Eukaryota</taxon>
        <taxon>Fungi</taxon>
        <taxon>Dikarya</taxon>
        <taxon>Basidiomycota</taxon>
        <taxon>Agaricomycotina</taxon>
        <taxon>Agaricomycetes</taxon>
        <taxon>Agaricomycetidae</taxon>
        <taxon>Boletales</taxon>
        <taxon>Paxilineae</taxon>
        <taxon>Paxillaceae</taxon>
        <taxon>Paxillus</taxon>
    </lineage>
</organism>
<reference evidence="2" key="2">
    <citation type="submission" date="2015-01" db="EMBL/GenBank/DDBJ databases">
        <title>Evolutionary Origins and Diversification of the Mycorrhizal Mutualists.</title>
        <authorList>
            <consortium name="DOE Joint Genome Institute"/>
            <consortium name="Mycorrhizal Genomics Consortium"/>
            <person name="Kohler A."/>
            <person name="Kuo A."/>
            <person name="Nagy L.G."/>
            <person name="Floudas D."/>
            <person name="Copeland A."/>
            <person name="Barry K.W."/>
            <person name="Cichocki N."/>
            <person name="Veneault-Fourrey C."/>
            <person name="LaButti K."/>
            <person name="Lindquist E.A."/>
            <person name="Lipzen A."/>
            <person name="Lundell T."/>
            <person name="Morin E."/>
            <person name="Murat C."/>
            <person name="Riley R."/>
            <person name="Ohm R."/>
            <person name="Sun H."/>
            <person name="Tunlid A."/>
            <person name="Henrissat B."/>
            <person name="Grigoriev I.V."/>
            <person name="Hibbett D.S."/>
            <person name="Martin F."/>
        </authorList>
    </citation>
    <scope>NUCLEOTIDE SEQUENCE [LARGE SCALE GENOMIC DNA]</scope>
    <source>
        <strain evidence="2">ATCC 200175</strain>
    </source>
</reference>